<evidence type="ECO:0000313" key="2">
    <source>
        <dbReference type="EMBL" id="GAG84154.1"/>
    </source>
</evidence>
<reference evidence="2" key="1">
    <citation type="journal article" date="2014" name="Front. Microbiol.">
        <title>High frequency of phylogenetically diverse reductive dehalogenase-homologous genes in deep subseafloor sedimentary metagenomes.</title>
        <authorList>
            <person name="Kawai M."/>
            <person name="Futagami T."/>
            <person name="Toyoda A."/>
            <person name="Takaki Y."/>
            <person name="Nishi S."/>
            <person name="Hori S."/>
            <person name="Arai W."/>
            <person name="Tsubouchi T."/>
            <person name="Morono Y."/>
            <person name="Uchiyama I."/>
            <person name="Ito T."/>
            <person name="Fujiyama A."/>
            <person name="Inagaki F."/>
            <person name="Takami H."/>
        </authorList>
    </citation>
    <scope>NUCLEOTIDE SEQUENCE</scope>
    <source>
        <strain evidence="2">Expedition CK06-06</strain>
    </source>
</reference>
<dbReference type="InterPro" id="IPR022548">
    <property type="entry name" value="DUF2846"/>
</dbReference>
<proteinExistence type="predicted"/>
<dbReference type="AlphaFoldDB" id="X1ANB3"/>
<name>X1ANB3_9ZZZZ</name>
<gene>
    <name evidence="2" type="ORF">S01H4_34013</name>
</gene>
<protein>
    <recommendedName>
        <fullName evidence="1">DUF2846 domain-containing protein</fullName>
    </recommendedName>
</protein>
<dbReference type="Pfam" id="PF11008">
    <property type="entry name" value="DUF2846"/>
    <property type="match status" value="1"/>
</dbReference>
<comment type="caution">
    <text evidence="2">The sequence shown here is derived from an EMBL/GenBank/DDBJ whole genome shotgun (WGS) entry which is preliminary data.</text>
</comment>
<feature type="non-terminal residue" evidence="2">
    <location>
        <position position="93"/>
    </location>
</feature>
<feature type="domain" description="DUF2846" evidence="1">
    <location>
        <begin position="5"/>
        <end position="82"/>
    </location>
</feature>
<organism evidence="2">
    <name type="scientific">marine sediment metagenome</name>
    <dbReference type="NCBI Taxonomy" id="412755"/>
    <lineage>
        <taxon>unclassified sequences</taxon>
        <taxon>metagenomes</taxon>
        <taxon>ecological metagenomes</taxon>
    </lineage>
</organism>
<sequence>MIPPEGKALVYVVRPNRAGGLIKFKFHVDGKHVGTTKARRFLYSVLDPDPHLFMSKSENESEMQLNLEAGKTYYLKQKIKLGALKARNELIQL</sequence>
<evidence type="ECO:0000259" key="1">
    <source>
        <dbReference type="Pfam" id="PF11008"/>
    </source>
</evidence>
<dbReference type="EMBL" id="BART01017961">
    <property type="protein sequence ID" value="GAG84154.1"/>
    <property type="molecule type" value="Genomic_DNA"/>
</dbReference>
<accession>X1ANB3</accession>